<dbReference type="InterPro" id="IPR006652">
    <property type="entry name" value="Kelch_1"/>
</dbReference>
<dbReference type="Proteomes" id="UP000022082">
    <property type="component" value="Unassembled WGS sequence"/>
</dbReference>
<evidence type="ECO:0000313" key="4">
    <source>
        <dbReference type="Proteomes" id="UP000022082"/>
    </source>
</evidence>
<keyword evidence="2" id="KW-0677">Repeat</keyword>
<dbReference type="AlphaFoldDB" id="A0A015X955"/>
<keyword evidence="1" id="KW-0880">Kelch repeat</keyword>
<comment type="caution">
    <text evidence="3">The sequence shown here is derived from an EMBL/GenBank/DDBJ whole genome shotgun (WGS) entry which is preliminary data.</text>
</comment>
<dbReference type="RefSeq" id="WP_032556034.1">
    <property type="nucleotide sequence ID" value="NZ_JGDJ01000130.1"/>
</dbReference>
<evidence type="ECO:0000256" key="1">
    <source>
        <dbReference type="ARBA" id="ARBA00022441"/>
    </source>
</evidence>
<dbReference type="PANTHER" id="PTHR46260:SF3">
    <property type="entry name" value="RING-TYPE DOMAIN-CONTAINING PROTEIN"/>
    <property type="match status" value="1"/>
</dbReference>
<proteinExistence type="predicted"/>
<accession>A0A015X955</accession>
<dbReference type="SUPFAM" id="SSF49464">
    <property type="entry name" value="Carboxypeptidase regulatory domain-like"/>
    <property type="match status" value="1"/>
</dbReference>
<dbReference type="Gene3D" id="2.120.10.80">
    <property type="entry name" value="Kelch-type beta propeller"/>
    <property type="match status" value="1"/>
</dbReference>
<dbReference type="Gene3D" id="2.60.40.1120">
    <property type="entry name" value="Carboxypeptidase-like, regulatory domain"/>
    <property type="match status" value="1"/>
</dbReference>
<dbReference type="PANTHER" id="PTHR46260">
    <property type="entry name" value="RING-TYPE DOMAIN-CONTAINING PROTEIN"/>
    <property type="match status" value="1"/>
</dbReference>
<organism evidence="3 4">
    <name type="scientific">Bacteroides fragilis str. S36L11</name>
    <dbReference type="NCBI Taxonomy" id="1339327"/>
    <lineage>
        <taxon>Bacteria</taxon>
        <taxon>Pseudomonadati</taxon>
        <taxon>Bacteroidota</taxon>
        <taxon>Bacteroidia</taxon>
        <taxon>Bacteroidales</taxon>
        <taxon>Bacteroidaceae</taxon>
        <taxon>Bacteroides</taxon>
    </lineage>
</organism>
<protein>
    <submittedName>
        <fullName evidence="3">Kelch motif family protein</fullName>
    </submittedName>
</protein>
<dbReference type="EMBL" id="JGDJ01000130">
    <property type="protein sequence ID" value="EXZ30625.1"/>
    <property type="molecule type" value="Genomic_DNA"/>
</dbReference>
<dbReference type="SUPFAM" id="SSF117281">
    <property type="entry name" value="Kelch motif"/>
    <property type="match status" value="1"/>
</dbReference>
<sequence>MKRSVLFTFFIGYTVCLFAQVPIKVLDAKTLKPLVGANVYIDRKDGIAVTDSNGVFSISDNIDLTENDTIVVSFVGYVSQHFTLSGIRKRSTILLFEKVESLEEVSVFGRMDMNLRLPYVELASLPKRLYSFASIIEGDSIYVIGGDESQVSIFRSTNIMSPRAKPNIIQEQCSDKLYIYDISSDRWITSKCIFKKRAYQAVVSYENRFYVLGGKYYSTNRKIEFLDPAIEIYDRERDTIVIDPVNPHQAINFASFLYDGNIIVMGGSVGRNALGWKNYNDQIHLFNLKTGYWYELGKMPQGKETSGVLIGHTIYLFGGFHGQKLTEIETYDLTNGCWRTLTELWFPVERPGIVYNEDIVYIFESNVIQTYNIRTNEVKAFLIDLNLQENGLFCKDDKLFIIGGCRRAVDDVEPFREVYKIDLSDFAKTEMHYNK</sequence>
<name>A0A015X955_BACFG</name>
<gene>
    <name evidence="3" type="ORF">M136_0162</name>
</gene>
<dbReference type="PATRIC" id="fig|1339327.3.peg.842"/>
<dbReference type="Pfam" id="PF13715">
    <property type="entry name" value="CarbopepD_reg_2"/>
    <property type="match status" value="1"/>
</dbReference>
<dbReference type="InterPro" id="IPR051746">
    <property type="entry name" value="Kelch_domain_containing_8"/>
</dbReference>
<dbReference type="InterPro" id="IPR008969">
    <property type="entry name" value="CarboxyPept-like_regulatory"/>
</dbReference>
<dbReference type="InterPro" id="IPR015915">
    <property type="entry name" value="Kelch-typ_b-propeller"/>
</dbReference>
<dbReference type="Pfam" id="PF01344">
    <property type="entry name" value="Kelch_1"/>
    <property type="match status" value="1"/>
</dbReference>
<reference evidence="3 4" key="1">
    <citation type="submission" date="2014-02" db="EMBL/GenBank/DDBJ databases">
        <authorList>
            <person name="Sears C."/>
            <person name="Carroll K."/>
            <person name="Sack B.R."/>
            <person name="Qadri F."/>
            <person name="Myers L.L."/>
            <person name="Chung G.-T."/>
            <person name="Escheverria P."/>
            <person name="Fraser C.M."/>
            <person name="Sadzewicz L."/>
            <person name="Shefchek K.A."/>
            <person name="Tallon L."/>
            <person name="Das S.P."/>
            <person name="Daugherty S."/>
            <person name="Mongodin E.F."/>
        </authorList>
    </citation>
    <scope>NUCLEOTIDE SEQUENCE [LARGE SCALE GENOMIC DNA]</scope>
    <source>
        <strain evidence="3 4">S36L11</strain>
    </source>
</reference>
<evidence type="ECO:0000313" key="3">
    <source>
        <dbReference type="EMBL" id="EXZ30625.1"/>
    </source>
</evidence>
<evidence type="ECO:0000256" key="2">
    <source>
        <dbReference type="ARBA" id="ARBA00022737"/>
    </source>
</evidence>